<dbReference type="CDD" id="cd00448">
    <property type="entry name" value="YjgF_YER057c_UK114_family"/>
    <property type="match status" value="1"/>
</dbReference>
<dbReference type="Proteomes" id="UP001208690">
    <property type="component" value="Unassembled WGS sequence"/>
</dbReference>
<reference evidence="1 2" key="1">
    <citation type="submission" date="2022-04" db="EMBL/GenBank/DDBJ databases">
        <title>Roseobacter sp. WL0113 is a bacterium isolated from neritic sediment.</title>
        <authorList>
            <person name="Wang L."/>
            <person name="He W."/>
            <person name="Zhang D.-F."/>
        </authorList>
    </citation>
    <scope>NUCLEOTIDE SEQUENCE [LARGE SCALE GENOMIC DNA]</scope>
    <source>
        <strain evidence="1 2">WL0113</strain>
    </source>
</reference>
<protein>
    <submittedName>
        <fullName evidence="1">RidA family protein</fullName>
    </submittedName>
</protein>
<comment type="caution">
    <text evidence="1">The sequence shown here is derived from an EMBL/GenBank/DDBJ whole genome shotgun (WGS) entry which is preliminary data.</text>
</comment>
<dbReference type="PANTHER" id="PTHR43857">
    <property type="entry name" value="BLR7761 PROTEIN"/>
    <property type="match status" value="1"/>
</dbReference>
<evidence type="ECO:0000313" key="2">
    <source>
        <dbReference type="Proteomes" id="UP001208690"/>
    </source>
</evidence>
<sequence length="136" mass="14790">MAHRIIDPDGWAPAKGYANGVLTEDGVLFVGGQIGWTADQRFEEHDFIGQMTQALKNIREVIESAGGTASDITRLTWYIIDKKEYLARQGEIGAAYRSVLGRHFPAMSVVVVSGLIEDDALLEIEATAVIKSAARA</sequence>
<gene>
    <name evidence="1" type="ORF">MUB52_00720</name>
</gene>
<dbReference type="InterPro" id="IPR035959">
    <property type="entry name" value="RutC-like_sf"/>
</dbReference>
<dbReference type="InterPro" id="IPR006175">
    <property type="entry name" value="YjgF/YER057c/UK114"/>
</dbReference>
<dbReference type="Pfam" id="PF01042">
    <property type="entry name" value="Ribonuc_L-PSP"/>
    <property type="match status" value="1"/>
</dbReference>
<accession>A0ABT3B8P7</accession>
<organism evidence="1 2">
    <name type="scientific">Roseobacter sinensis</name>
    <dbReference type="NCBI Taxonomy" id="2931391"/>
    <lineage>
        <taxon>Bacteria</taxon>
        <taxon>Pseudomonadati</taxon>
        <taxon>Pseudomonadota</taxon>
        <taxon>Alphaproteobacteria</taxon>
        <taxon>Rhodobacterales</taxon>
        <taxon>Roseobacteraceae</taxon>
        <taxon>Roseobacter</taxon>
    </lineage>
</organism>
<name>A0ABT3B8P7_9RHOB</name>
<dbReference type="EMBL" id="JALIEB010000001">
    <property type="protein sequence ID" value="MCV3269937.1"/>
    <property type="molecule type" value="Genomic_DNA"/>
</dbReference>
<dbReference type="PANTHER" id="PTHR43857:SF1">
    <property type="entry name" value="YJGH FAMILY PROTEIN"/>
    <property type="match status" value="1"/>
</dbReference>
<evidence type="ECO:0000313" key="1">
    <source>
        <dbReference type="EMBL" id="MCV3269937.1"/>
    </source>
</evidence>
<keyword evidence="2" id="KW-1185">Reference proteome</keyword>
<proteinExistence type="predicted"/>
<dbReference type="Gene3D" id="3.30.1330.40">
    <property type="entry name" value="RutC-like"/>
    <property type="match status" value="1"/>
</dbReference>
<dbReference type="SUPFAM" id="SSF55298">
    <property type="entry name" value="YjgF-like"/>
    <property type="match status" value="1"/>
</dbReference>